<dbReference type="Proteomes" id="UP000250358">
    <property type="component" value="Unassembled WGS sequence"/>
</dbReference>
<dbReference type="InterPro" id="IPR020891">
    <property type="entry name" value="UPF0758_CS"/>
</dbReference>
<organism evidence="10 11">
    <name type="scientific">Brevundimonas diminuta</name>
    <name type="common">Pseudomonas diminuta</name>
    <dbReference type="NCBI Taxonomy" id="293"/>
    <lineage>
        <taxon>Bacteria</taxon>
        <taxon>Pseudomonadati</taxon>
        <taxon>Pseudomonadota</taxon>
        <taxon>Alphaproteobacteria</taxon>
        <taxon>Caulobacterales</taxon>
        <taxon>Caulobacteraceae</taxon>
        <taxon>Brevundimonas</taxon>
    </lineage>
</organism>
<comment type="similarity">
    <text evidence="6">Belongs to the UPF0758 family.</text>
</comment>
<evidence type="ECO:0000313" key="9">
    <source>
        <dbReference type="EMBL" id="QQB87586.1"/>
    </source>
</evidence>
<dbReference type="AlphaFoldDB" id="A0A246KCW9"/>
<evidence type="ECO:0000256" key="4">
    <source>
        <dbReference type="ARBA" id="ARBA00022833"/>
    </source>
</evidence>
<dbReference type="PROSITE" id="PS01302">
    <property type="entry name" value="UPF0758"/>
    <property type="match status" value="1"/>
</dbReference>
<dbReference type="KEGG" id="bdm:EQG53_12030"/>
<dbReference type="GO" id="GO:0008237">
    <property type="term" value="F:metallopeptidase activity"/>
    <property type="evidence" value="ECO:0007669"/>
    <property type="project" value="UniProtKB-KW"/>
</dbReference>
<dbReference type="GeneID" id="56577031"/>
<evidence type="ECO:0000256" key="3">
    <source>
        <dbReference type="ARBA" id="ARBA00022801"/>
    </source>
</evidence>
<evidence type="ECO:0000313" key="10">
    <source>
        <dbReference type="EMBL" id="SPU46068.1"/>
    </source>
</evidence>
<dbReference type="Pfam" id="PF04002">
    <property type="entry name" value="RadC"/>
    <property type="match status" value="1"/>
</dbReference>
<sequence length="221" mass="23535">MSSRPASNIREFAPAPASTVEDGDLDLLAAILSRTQSPAASRAAAADLIADFGGLADVAAADEAALLRAGLATAAVADLLRIRALAVAMARAEACHRPVLSSWTALTTYLRADMAHAPREQFRVLYLDRRNILMKDEGRADGTVDHAPVYPREVIRRALELSASALILVHNHPSGDPGPSQADIAMTRQVVHAARLFNLQVHDHVIVGREGTASFRALGLI</sequence>
<proteinExistence type="inferred from homology"/>
<gene>
    <name evidence="10" type="primary">ykfG_2</name>
    <name evidence="8" type="synonym">radC</name>
    <name evidence="8" type="ORF">EQG53_12030</name>
    <name evidence="9" type="ORF">I6H83_10415</name>
    <name evidence="10" type="ORF">NCTC11165_02394</name>
</gene>
<reference evidence="9 13" key="3">
    <citation type="submission" date="2020-12" db="EMBL/GenBank/DDBJ databases">
        <title>FDA dAtabase for Regulatory Grade micrObial Sequences (FDA-ARGOS): Supporting development and validation of Infectious Disease Dx tests.</title>
        <authorList>
            <person name="Kerrigan L."/>
            <person name="Long C."/>
            <person name="Tallon L."/>
            <person name="Sadzewicz L."/>
            <person name="Zhao X."/>
            <person name="Boylan J."/>
            <person name="Ott S."/>
            <person name="Bowen H."/>
            <person name="Vavikolanu K."/>
            <person name="Mehta A."/>
            <person name="Aluvathingal J."/>
            <person name="Nadendla S."/>
            <person name="Yan Y."/>
            <person name="Sichtig H."/>
        </authorList>
    </citation>
    <scope>NUCLEOTIDE SEQUENCE [LARGE SCALE GENOMIC DNA]</scope>
    <source>
        <strain evidence="9 13">FDAARGOS_1026</strain>
    </source>
</reference>
<keyword evidence="1" id="KW-0645">Protease</keyword>
<evidence type="ECO:0000313" key="13">
    <source>
        <dbReference type="Proteomes" id="UP000596117"/>
    </source>
</evidence>
<evidence type="ECO:0000256" key="1">
    <source>
        <dbReference type="ARBA" id="ARBA00022670"/>
    </source>
</evidence>
<reference evidence="10 11" key="1">
    <citation type="submission" date="2018-06" db="EMBL/GenBank/DDBJ databases">
        <authorList>
            <consortium name="Pathogen Informatics"/>
            <person name="Doyle S."/>
        </authorList>
    </citation>
    <scope>NUCLEOTIDE SEQUENCE [LARGE SCALE GENOMIC DNA]</scope>
    <source>
        <strain evidence="10 11">NCTC11165</strain>
    </source>
</reference>
<dbReference type="CDD" id="cd08071">
    <property type="entry name" value="MPN_DUF2466"/>
    <property type="match status" value="1"/>
</dbReference>
<dbReference type="PANTHER" id="PTHR30471">
    <property type="entry name" value="DNA REPAIR PROTEIN RADC"/>
    <property type="match status" value="1"/>
</dbReference>
<evidence type="ECO:0000313" key="11">
    <source>
        <dbReference type="Proteomes" id="UP000250358"/>
    </source>
</evidence>
<dbReference type="Proteomes" id="UP000596117">
    <property type="component" value="Chromosome"/>
</dbReference>
<dbReference type="NCBIfam" id="TIGR00608">
    <property type="entry name" value="radc"/>
    <property type="match status" value="1"/>
</dbReference>
<dbReference type="EMBL" id="UAQM01000027">
    <property type="protein sequence ID" value="SPU46068.1"/>
    <property type="molecule type" value="Genomic_DNA"/>
</dbReference>
<dbReference type="Proteomes" id="UP000287388">
    <property type="component" value="Chromosome"/>
</dbReference>
<keyword evidence="5" id="KW-0482">Metalloprotease</keyword>
<keyword evidence="4" id="KW-0862">Zinc</keyword>
<dbReference type="PROSITE" id="PS50249">
    <property type="entry name" value="MPN"/>
    <property type="match status" value="1"/>
</dbReference>
<evidence type="ECO:0000313" key="12">
    <source>
        <dbReference type="Proteomes" id="UP000287388"/>
    </source>
</evidence>
<name>A0A246KCW9_BREDI</name>
<dbReference type="PANTHER" id="PTHR30471:SF3">
    <property type="entry name" value="UPF0758 PROTEIN YEES-RELATED"/>
    <property type="match status" value="1"/>
</dbReference>
<dbReference type="GO" id="GO:0046872">
    <property type="term" value="F:metal ion binding"/>
    <property type="evidence" value="ECO:0007669"/>
    <property type="project" value="UniProtKB-KW"/>
</dbReference>
<dbReference type="InterPro" id="IPR025657">
    <property type="entry name" value="RadC_JAB"/>
</dbReference>
<dbReference type="InterPro" id="IPR037518">
    <property type="entry name" value="MPN"/>
</dbReference>
<evidence type="ECO:0000259" key="7">
    <source>
        <dbReference type="PROSITE" id="PS50249"/>
    </source>
</evidence>
<dbReference type="RefSeq" id="WP_081461859.1">
    <property type="nucleotide sequence ID" value="NZ_BJNC01000014.1"/>
</dbReference>
<dbReference type="SUPFAM" id="SSF102712">
    <property type="entry name" value="JAB1/MPN domain"/>
    <property type="match status" value="1"/>
</dbReference>
<evidence type="ECO:0000256" key="6">
    <source>
        <dbReference type="RuleBase" id="RU003797"/>
    </source>
</evidence>
<evidence type="ECO:0000256" key="5">
    <source>
        <dbReference type="ARBA" id="ARBA00023049"/>
    </source>
</evidence>
<protein>
    <submittedName>
        <fullName evidence="10">DNA repair protein RadC</fullName>
    </submittedName>
</protein>
<feature type="domain" description="MPN" evidence="7">
    <location>
        <begin position="99"/>
        <end position="221"/>
    </location>
</feature>
<dbReference type="EMBL" id="CP035093">
    <property type="protein sequence ID" value="QAT15033.1"/>
    <property type="molecule type" value="Genomic_DNA"/>
</dbReference>
<keyword evidence="13" id="KW-1185">Reference proteome</keyword>
<accession>A0A246KCW9</accession>
<reference evidence="8 12" key="2">
    <citation type="submission" date="2019-01" db="EMBL/GenBank/DDBJ databases">
        <title>Brevundimonas diminuta Genome sequencing and assembly.</title>
        <authorList>
            <person name="Chen H."/>
        </authorList>
    </citation>
    <scope>NUCLEOTIDE SEQUENCE [LARGE SCALE GENOMIC DNA]</scope>
    <source>
        <strain evidence="8">ATCC</strain>
        <strain evidence="12">ATCC(B) 19146</strain>
    </source>
</reference>
<evidence type="ECO:0000256" key="2">
    <source>
        <dbReference type="ARBA" id="ARBA00022723"/>
    </source>
</evidence>
<keyword evidence="2" id="KW-0479">Metal-binding</keyword>
<dbReference type="Gene3D" id="3.40.140.10">
    <property type="entry name" value="Cytidine Deaminase, domain 2"/>
    <property type="match status" value="1"/>
</dbReference>
<keyword evidence="3" id="KW-0378">Hydrolase</keyword>
<dbReference type="EMBL" id="CP066026">
    <property type="protein sequence ID" value="QQB87586.1"/>
    <property type="molecule type" value="Genomic_DNA"/>
</dbReference>
<dbReference type="GO" id="GO:0006508">
    <property type="term" value="P:proteolysis"/>
    <property type="evidence" value="ECO:0007669"/>
    <property type="project" value="UniProtKB-KW"/>
</dbReference>
<evidence type="ECO:0000313" key="8">
    <source>
        <dbReference type="EMBL" id="QAT15033.1"/>
    </source>
</evidence>
<dbReference type="InterPro" id="IPR001405">
    <property type="entry name" value="UPF0758"/>
</dbReference>